<gene>
    <name evidence="2" type="ORF">J2782_000776</name>
</gene>
<dbReference type="RefSeq" id="WP_310010265.1">
    <property type="nucleotide sequence ID" value="NZ_JAVDQT010000001.1"/>
</dbReference>
<name>A0ABU1M5Q7_9HYPH</name>
<reference evidence="2 3" key="1">
    <citation type="submission" date="2023-07" db="EMBL/GenBank/DDBJ databases">
        <title>Sorghum-associated microbial communities from plants grown in Nebraska, USA.</title>
        <authorList>
            <person name="Schachtman D."/>
        </authorList>
    </citation>
    <scope>NUCLEOTIDE SEQUENCE [LARGE SCALE GENOMIC DNA]</scope>
    <source>
        <strain evidence="2 3">DS1730</strain>
    </source>
</reference>
<dbReference type="Proteomes" id="UP001184614">
    <property type="component" value="Unassembled WGS sequence"/>
</dbReference>
<comment type="caution">
    <text evidence="2">The sequence shown here is derived from an EMBL/GenBank/DDBJ whole genome shotgun (WGS) entry which is preliminary data.</text>
</comment>
<evidence type="ECO:0000256" key="1">
    <source>
        <dbReference type="SAM" id="Phobius"/>
    </source>
</evidence>
<keyword evidence="3" id="KW-1185">Reference proteome</keyword>
<proteinExistence type="predicted"/>
<evidence type="ECO:0000313" key="3">
    <source>
        <dbReference type="Proteomes" id="UP001184614"/>
    </source>
</evidence>
<organism evidence="2 3">
    <name type="scientific">Brucella pseudogrignonensis</name>
    <dbReference type="NCBI Taxonomy" id="419475"/>
    <lineage>
        <taxon>Bacteria</taxon>
        <taxon>Pseudomonadati</taxon>
        <taxon>Pseudomonadota</taxon>
        <taxon>Alphaproteobacteria</taxon>
        <taxon>Hyphomicrobiales</taxon>
        <taxon>Brucellaceae</taxon>
        <taxon>Brucella/Ochrobactrum group</taxon>
        <taxon>Brucella</taxon>
    </lineage>
</organism>
<keyword evidence="1" id="KW-0812">Transmembrane</keyword>
<keyword evidence="1" id="KW-0472">Membrane</keyword>
<keyword evidence="1" id="KW-1133">Transmembrane helix</keyword>
<protein>
    <submittedName>
        <fullName evidence="2">Uncharacterized protein</fullName>
    </submittedName>
</protein>
<accession>A0ABU1M5Q7</accession>
<sequence length="72" mass="7904">MLLIVGVGAFVQGAFRLGKPAQAVEHSGWLYQQFGDQGIAWGMIALGVVAFIIGAVMFNNTWVRLIKQRLSR</sequence>
<dbReference type="EMBL" id="JAVDQT010000001">
    <property type="protein sequence ID" value="MDR6431071.1"/>
    <property type="molecule type" value="Genomic_DNA"/>
</dbReference>
<evidence type="ECO:0000313" key="2">
    <source>
        <dbReference type="EMBL" id="MDR6431071.1"/>
    </source>
</evidence>
<feature type="transmembrane region" description="Helical" evidence="1">
    <location>
        <begin position="39"/>
        <end position="63"/>
    </location>
</feature>